<accession>A0A0I9SBC3</accession>
<proteinExistence type="predicted"/>
<dbReference type="EMBL" id="JMZZ02000100">
    <property type="protein sequence ID" value="KFX75500.1"/>
    <property type="molecule type" value="Genomic_DNA"/>
</dbReference>
<protein>
    <submittedName>
        <fullName evidence="1">Uncharacterized protein</fullName>
    </submittedName>
</protein>
<dbReference type="PATRIC" id="fig|817.53.peg.1380"/>
<name>A0A0I9SBC3_BACFG</name>
<evidence type="ECO:0000313" key="1">
    <source>
        <dbReference type="EMBL" id="KFX75500.1"/>
    </source>
</evidence>
<reference evidence="1" key="2">
    <citation type="submission" date="2014-07" db="EMBL/GenBank/DDBJ databases">
        <title>Genetics and epidemiology of antimicrobial resistance in B. fragilis group.</title>
        <authorList>
            <person name="Sydenham T.V."/>
            <person name="Hasman H."/>
            <person name="Kemp M."/>
            <person name="Justesen U.S."/>
        </authorList>
    </citation>
    <scope>NUCLEOTIDE SEQUENCE [LARGE SCALE GENOMIC DNA]</scope>
    <source>
        <strain evidence="1">DCMOUH0018B</strain>
    </source>
</reference>
<dbReference type="AlphaFoldDB" id="A0A0I9SBC3"/>
<sequence>MLKAYFAIISPPQKTGHVLPKHMKAVIVTDKNFLSSFSRAKSANYDSFAIQAQRSFKINKMYRHKVVLRLLS</sequence>
<reference evidence="1" key="1">
    <citation type="book" date="2014" name="THE 24TH EUROPEAN CONGRESS OF CLINICAL MICROBIOLOGY AND INFECTIOUS DISEASES" publisher="ECCMID 2014" city="Barcelona, Spain">
        <title>Identification of resistance genes in three multidrug-resistant Bacteroides fragilis isolates by whole genome sequencing.</title>
        <editorList>
            <person name="Unknown"/>
            <person name="A."/>
        </editorList>
        <authorList>
            <person name="Sydenham T.V."/>
            <person name="Hasman H."/>
            <person name="Wang M."/>
            <person name="Soki J."/>
            <person name="Nagy E."/>
            <person name="Justesen U.S."/>
        </authorList>
    </citation>
    <scope>NUCLEOTIDE SEQUENCE</scope>
    <source>
        <strain evidence="1">DCMOUH0018B</strain>
    </source>
</reference>
<comment type="caution">
    <text evidence="1">The sequence shown here is derived from an EMBL/GenBank/DDBJ whole genome shotgun (WGS) entry which is preliminary data.</text>
</comment>
<organism evidence="1">
    <name type="scientific">Bacteroides fragilis</name>
    <dbReference type="NCBI Taxonomy" id="817"/>
    <lineage>
        <taxon>Bacteria</taxon>
        <taxon>Pseudomonadati</taxon>
        <taxon>Bacteroidota</taxon>
        <taxon>Bacteroidia</taxon>
        <taxon>Bacteroidales</taxon>
        <taxon>Bacteroidaceae</taxon>
        <taxon>Bacteroides</taxon>
    </lineage>
</organism>
<gene>
    <name evidence="1" type="ORF">EE52_0206680</name>
</gene>